<accession>A0ABW0KWT4</accession>
<organism evidence="3 4">
    <name type="scientific">Prosthecobacter fluviatilis</name>
    <dbReference type="NCBI Taxonomy" id="445931"/>
    <lineage>
        <taxon>Bacteria</taxon>
        <taxon>Pseudomonadati</taxon>
        <taxon>Verrucomicrobiota</taxon>
        <taxon>Verrucomicrobiia</taxon>
        <taxon>Verrucomicrobiales</taxon>
        <taxon>Verrucomicrobiaceae</taxon>
        <taxon>Prosthecobacter</taxon>
    </lineage>
</organism>
<evidence type="ECO:0000256" key="1">
    <source>
        <dbReference type="SAM" id="MobiDB-lite"/>
    </source>
</evidence>
<gene>
    <name evidence="3" type="ORF">ACFQDI_23395</name>
</gene>
<evidence type="ECO:0000313" key="3">
    <source>
        <dbReference type="EMBL" id="MFC5457834.1"/>
    </source>
</evidence>
<feature type="region of interest" description="Disordered" evidence="1">
    <location>
        <begin position="1"/>
        <end position="39"/>
    </location>
</feature>
<keyword evidence="2" id="KW-1133">Transmembrane helix</keyword>
<dbReference type="Proteomes" id="UP001596052">
    <property type="component" value="Unassembled WGS sequence"/>
</dbReference>
<reference evidence="4" key="1">
    <citation type="journal article" date="2019" name="Int. J. Syst. Evol. Microbiol.">
        <title>The Global Catalogue of Microorganisms (GCM) 10K type strain sequencing project: providing services to taxonomists for standard genome sequencing and annotation.</title>
        <authorList>
            <consortium name="The Broad Institute Genomics Platform"/>
            <consortium name="The Broad Institute Genome Sequencing Center for Infectious Disease"/>
            <person name="Wu L."/>
            <person name="Ma J."/>
        </authorList>
    </citation>
    <scope>NUCLEOTIDE SEQUENCE [LARGE SCALE GENOMIC DNA]</scope>
    <source>
        <strain evidence="4">CGMCC 4.1469</strain>
    </source>
</reference>
<comment type="caution">
    <text evidence="3">The sequence shown here is derived from an EMBL/GenBank/DDBJ whole genome shotgun (WGS) entry which is preliminary data.</text>
</comment>
<feature type="transmembrane region" description="Helical" evidence="2">
    <location>
        <begin position="67"/>
        <end position="89"/>
    </location>
</feature>
<dbReference type="RefSeq" id="WP_377171569.1">
    <property type="nucleotide sequence ID" value="NZ_JBHSMQ010000013.1"/>
</dbReference>
<evidence type="ECO:0000256" key="2">
    <source>
        <dbReference type="SAM" id="Phobius"/>
    </source>
</evidence>
<evidence type="ECO:0000313" key="4">
    <source>
        <dbReference type="Proteomes" id="UP001596052"/>
    </source>
</evidence>
<keyword evidence="2" id="KW-0812">Transmembrane</keyword>
<protein>
    <recommendedName>
        <fullName evidence="5">Transmembrane protein</fullName>
    </recommendedName>
</protein>
<proteinExistence type="predicted"/>
<evidence type="ECO:0008006" key="5">
    <source>
        <dbReference type="Google" id="ProtNLM"/>
    </source>
</evidence>
<feature type="transmembrane region" description="Helical" evidence="2">
    <location>
        <begin position="40"/>
        <end position="61"/>
    </location>
</feature>
<name>A0ABW0KWT4_9BACT</name>
<keyword evidence="2" id="KW-0472">Membrane</keyword>
<dbReference type="EMBL" id="JBHSMQ010000013">
    <property type="protein sequence ID" value="MFC5457834.1"/>
    <property type="molecule type" value="Genomic_DNA"/>
</dbReference>
<sequence length="94" mass="10145">MSPRPHATTTAMSDDSEDPSKDAAHTPQPMPEQDSGSSSTLGAVLSFACLILLAFILRLAVPNEDNAIELGVLLIAVGFAQIWLIFNFLKSFRK</sequence>
<keyword evidence="4" id="KW-1185">Reference proteome</keyword>